<evidence type="ECO:0000313" key="3">
    <source>
        <dbReference type="Proteomes" id="UP000636800"/>
    </source>
</evidence>
<reference evidence="2 3" key="1">
    <citation type="journal article" date="2020" name="Nat. Food">
        <title>A phased Vanilla planifolia genome enables genetic improvement of flavour and production.</title>
        <authorList>
            <person name="Hasing T."/>
            <person name="Tang H."/>
            <person name="Brym M."/>
            <person name="Khazi F."/>
            <person name="Huang T."/>
            <person name="Chambers A.H."/>
        </authorList>
    </citation>
    <scope>NUCLEOTIDE SEQUENCE [LARGE SCALE GENOMIC DNA]</scope>
    <source>
        <tissue evidence="2">Leaf</tissue>
    </source>
</reference>
<protein>
    <submittedName>
        <fullName evidence="2">Uncharacterized protein</fullName>
    </submittedName>
</protein>
<feature type="region of interest" description="Disordered" evidence="1">
    <location>
        <begin position="1"/>
        <end position="32"/>
    </location>
</feature>
<organism evidence="2 3">
    <name type="scientific">Vanilla planifolia</name>
    <name type="common">Vanilla</name>
    <dbReference type="NCBI Taxonomy" id="51239"/>
    <lineage>
        <taxon>Eukaryota</taxon>
        <taxon>Viridiplantae</taxon>
        <taxon>Streptophyta</taxon>
        <taxon>Embryophyta</taxon>
        <taxon>Tracheophyta</taxon>
        <taxon>Spermatophyta</taxon>
        <taxon>Magnoliopsida</taxon>
        <taxon>Liliopsida</taxon>
        <taxon>Asparagales</taxon>
        <taxon>Orchidaceae</taxon>
        <taxon>Vanilloideae</taxon>
        <taxon>Vanilleae</taxon>
        <taxon>Vanilla</taxon>
    </lineage>
</organism>
<feature type="compositionally biased region" description="Basic and acidic residues" evidence="1">
    <location>
        <begin position="11"/>
        <end position="24"/>
    </location>
</feature>
<evidence type="ECO:0000256" key="1">
    <source>
        <dbReference type="SAM" id="MobiDB-lite"/>
    </source>
</evidence>
<dbReference type="EMBL" id="JADCNL010000001">
    <property type="protein sequence ID" value="KAG0497026.1"/>
    <property type="molecule type" value="Genomic_DNA"/>
</dbReference>
<dbReference type="OrthoDB" id="1647165at2759"/>
<keyword evidence="3" id="KW-1185">Reference proteome</keyword>
<proteinExistence type="predicted"/>
<accession>A0A835RYR1</accession>
<sequence length="91" mass="10532">MRAQMKTMKMAHPEPYNRRDEVHARAKHSPPSISSLQILQLLHSPTHRIPKANRGWVVGNTLSLGFGTDGKVKSRKRVMDKMNLERIRYKD</sequence>
<gene>
    <name evidence="2" type="ORF">HPP92_001717</name>
</gene>
<comment type="caution">
    <text evidence="2">The sequence shown here is derived from an EMBL/GenBank/DDBJ whole genome shotgun (WGS) entry which is preliminary data.</text>
</comment>
<name>A0A835RYR1_VANPL</name>
<dbReference type="AlphaFoldDB" id="A0A835RYR1"/>
<evidence type="ECO:0000313" key="2">
    <source>
        <dbReference type="EMBL" id="KAG0497026.1"/>
    </source>
</evidence>
<dbReference type="Proteomes" id="UP000636800">
    <property type="component" value="Chromosome 1"/>
</dbReference>